<evidence type="ECO:0000313" key="3">
    <source>
        <dbReference type="EMBL" id="MBA3925602.1"/>
    </source>
</evidence>
<dbReference type="PANTHER" id="PTHR43318:SF1">
    <property type="entry name" value="POLYSACCHARIDE BIOSYNTHESIS PROTEIN EPSC-RELATED"/>
    <property type="match status" value="1"/>
</dbReference>
<gene>
    <name evidence="3" type="ORF">HPK16_04525</name>
</gene>
<reference evidence="3 4" key="2">
    <citation type="submission" date="2020-08" db="EMBL/GenBank/DDBJ databases">
        <title>Listeria ohnekaius sp. nov. and Listeria portnoyii sp. nov. isolated from non-agricultural and natural environments.</title>
        <authorList>
            <person name="Weller D."/>
            <person name="Belias A.M."/>
            <person name="Liao J."/>
            <person name="Guo S."/>
            <person name="Orsi R.H."/>
            <person name="Wiedmann M."/>
        </authorList>
    </citation>
    <scope>NUCLEOTIDE SEQUENCE [LARGE SCALE GENOMIC DNA]</scope>
    <source>
        <strain evidence="3 4">FSL W9-0585</strain>
    </source>
</reference>
<protein>
    <submittedName>
        <fullName evidence="3">Polysaccharide biosynthesis protein</fullName>
    </submittedName>
</protein>
<accession>A0A7W1T560</accession>
<keyword evidence="4" id="KW-1185">Reference proteome</keyword>
<evidence type="ECO:0000313" key="4">
    <source>
        <dbReference type="Proteomes" id="UP000548787"/>
    </source>
</evidence>
<dbReference type="PANTHER" id="PTHR43318">
    <property type="entry name" value="UDP-N-ACETYLGLUCOSAMINE 4,6-DEHYDRATASE"/>
    <property type="match status" value="1"/>
</dbReference>
<dbReference type="EMBL" id="JABJVM010000003">
    <property type="protein sequence ID" value="MBA3925602.1"/>
    <property type="molecule type" value="Genomic_DNA"/>
</dbReference>
<proteinExistence type="inferred from homology"/>
<dbReference type="InterPro" id="IPR051203">
    <property type="entry name" value="Polysaccharide_Synthase-Rel"/>
</dbReference>
<comment type="caution">
    <text evidence="3">The sequence shown here is derived from an EMBL/GenBank/DDBJ whole genome shotgun (WGS) entry which is preliminary data.</text>
</comment>
<feature type="domain" description="Polysaccharide biosynthesis protein CapD-like" evidence="2">
    <location>
        <begin position="33"/>
        <end position="310"/>
    </location>
</feature>
<dbReference type="AlphaFoldDB" id="A0A7W1T560"/>
<sequence>MPISKEALQVIIGRPIRDIAAPNFPNELTDKTILVTGAGGTIGSEICRQLVPYKPEHIILFGHGENSIYQIGKELAQEYPDQRHTKVIGDVQSKEDIERVLQRFPVDIIYHAAAHKHVPLMEENPYVAVMNNVVGTKNIVDMADEYLVDKCIMVSTDKAVSPTSTMGATKRIAETIVANKSETSKTCFSTVRFGNVLNSRGSVIPLFQEQIERGGPITITHPDMARYFMTIDEAADLVVRASFSAKGGEIFVLDMGDEVTILDVAKRLIALNNKPNIEIIFSGIRNGEKLNEDLMEEAENAVKNEELNVFIGKALTGNEEEIATLIQEVKQMDDSEIIKRLLSLANSVQQLEKIQ</sequence>
<dbReference type="SUPFAM" id="SSF51735">
    <property type="entry name" value="NAD(P)-binding Rossmann-fold domains"/>
    <property type="match status" value="1"/>
</dbReference>
<evidence type="ECO:0000256" key="1">
    <source>
        <dbReference type="ARBA" id="ARBA00007430"/>
    </source>
</evidence>
<comment type="similarity">
    <text evidence="1">Belongs to the polysaccharide synthase family.</text>
</comment>
<dbReference type="Pfam" id="PF02719">
    <property type="entry name" value="Polysacc_synt_2"/>
    <property type="match status" value="1"/>
</dbReference>
<reference evidence="3 4" key="1">
    <citation type="submission" date="2020-05" db="EMBL/GenBank/DDBJ databases">
        <authorList>
            <person name="Carlin C.R."/>
        </authorList>
    </citation>
    <scope>NUCLEOTIDE SEQUENCE [LARGE SCALE GENOMIC DNA]</scope>
    <source>
        <strain evidence="3 4">FSL W9-0585</strain>
    </source>
</reference>
<dbReference type="InterPro" id="IPR036291">
    <property type="entry name" value="NAD(P)-bd_dom_sf"/>
</dbReference>
<dbReference type="RefSeq" id="WP_181675823.1">
    <property type="nucleotide sequence ID" value="NZ_JABJVM010000003.1"/>
</dbReference>
<evidence type="ECO:0000259" key="2">
    <source>
        <dbReference type="Pfam" id="PF02719"/>
    </source>
</evidence>
<name>A0A7W1T560_9LIST</name>
<dbReference type="Proteomes" id="UP000548787">
    <property type="component" value="Unassembled WGS sequence"/>
</dbReference>
<organism evidence="3 4">
    <name type="scientific">Listeria rustica</name>
    <dbReference type="NCBI Taxonomy" id="2713503"/>
    <lineage>
        <taxon>Bacteria</taxon>
        <taxon>Bacillati</taxon>
        <taxon>Bacillota</taxon>
        <taxon>Bacilli</taxon>
        <taxon>Bacillales</taxon>
        <taxon>Listeriaceae</taxon>
        <taxon>Listeria</taxon>
    </lineage>
</organism>
<dbReference type="CDD" id="cd05237">
    <property type="entry name" value="UDP_invert_4-6DH_SDR_e"/>
    <property type="match status" value="1"/>
</dbReference>
<dbReference type="InterPro" id="IPR003869">
    <property type="entry name" value="Polysac_CapD-like"/>
</dbReference>
<dbReference type="Gene3D" id="3.40.50.720">
    <property type="entry name" value="NAD(P)-binding Rossmann-like Domain"/>
    <property type="match status" value="1"/>
</dbReference>